<keyword evidence="4" id="KW-1185">Reference proteome</keyword>
<keyword evidence="1" id="KW-0560">Oxidoreductase</keyword>
<dbReference type="SUPFAM" id="SSF50475">
    <property type="entry name" value="FMN-binding split barrel"/>
    <property type="match status" value="1"/>
</dbReference>
<dbReference type="PANTHER" id="PTHR30466:SF1">
    <property type="entry name" value="FMN REDUCTASE (NADH) RUTF"/>
    <property type="match status" value="1"/>
</dbReference>
<evidence type="ECO:0000256" key="1">
    <source>
        <dbReference type="ARBA" id="ARBA00023002"/>
    </source>
</evidence>
<reference evidence="3" key="1">
    <citation type="submission" date="2023-02" db="EMBL/GenBank/DDBJ databases">
        <title>Actinokineospora globicatena NBRC 15670.</title>
        <authorList>
            <person name="Ichikawa N."/>
            <person name="Sato H."/>
            <person name="Tonouchi N."/>
        </authorList>
    </citation>
    <scope>NUCLEOTIDE SEQUENCE</scope>
    <source>
        <strain evidence="3">NBRC 15670</strain>
    </source>
</reference>
<accession>A0A9W6QHP2</accession>
<dbReference type="SMART" id="SM00903">
    <property type="entry name" value="Flavin_Reduct"/>
    <property type="match status" value="1"/>
</dbReference>
<evidence type="ECO:0000259" key="2">
    <source>
        <dbReference type="SMART" id="SM00903"/>
    </source>
</evidence>
<dbReference type="PANTHER" id="PTHR30466">
    <property type="entry name" value="FLAVIN REDUCTASE"/>
    <property type="match status" value="1"/>
</dbReference>
<dbReference type="AlphaFoldDB" id="A0A9W6QHP2"/>
<proteinExistence type="predicted"/>
<sequence length="162" mass="17362">MTGLLTDAVWTVARRFPTGVSVVTAGSGPTARGTTVSAFCFLSHDPALVSVCLRRRSKVLELLRAGFTVNVLAGNQGSLARRFASRERGTDQFDGVDWTPGAAGIPRLVDTVCWLDCLSSQVIRVGDHDLVVARVTGIGADPERRPLLYYAGALHPLQSEEP</sequence>
<evidence type="ECO:0000313" key="4">
    <source>
        <dbReference type="Proteomes" id="UP001165042"/>
    </source>
</evidence>
<dbReference type="RefSeq" id="WP_285607492.1">
    <property type="nucleotide sequence ID" value="NZ_BSSD01000001.1"/>
</dbReference>
<dbReference type="EMBL" id="BSSD01000001">
    <property type="protein sequence ID" value="GLW89925.1"/>
    <property type="molecule type" value="Genomic_DNA"/>
</dbReference>
<dbReference type="GO" id="GO:0010181">
    <property type="term" value="F:FMN binding"/>
    <property type="evidence" value="ECO:0007669"/>
    <property type="project" value="InterPro"/>
</dbReference>
<dbReference type="GO" id="GO:0042602">
    <property type="term" value="F:riboflavin reductase (NADPH) activity"/>
    <property type="evidence" value="ECO:0007669"/>
    <property type="project" value="TreeGrafter"/>
</dbReference>
<dbReference type="InterPro" id="IPR050268">
    <property type="entry name" value="NADH-dep_flavin_reductase"/>
</dbReference>
<organism evidence="3 4">
    <name type="scientific">Actinokineospora globicatena</name>
    <dbReference type="NCBI Taxonomy" id="103729"/>
    <lineage>
        <taxon>Bacteria</taxon>
        <taxon>Bacillati</taxon>
        <taxon>Actinomycetota</taxon>
        <taxon>Actinomycetes</taxon>
        <taxon>Pseudonocardiales</taxon>
        <taxon>Pseudonocardiaceae</taxon>
        <taxon>Actinokineospora</taxon>
    </lineage>
</organism>
<feature type="domain" description="Flavin reductase like" evidence="2">
    <location>
        <begin position="13"/>
        <end position="156"/>
    </location>
</feature>
<name>A0A9W6QHP2_9PSEU</name>
<dbReference type="InterPro" id="IPR002563">
    <property type="entry name" value="Flavin_Rdtase-like_dom"/>
</dbReference>
<dbReference type="Pfam" id="PF01613">
    <property type="entry name" value="Flavin_Reduct"/>
    <property type="match status" value="1"/>
</dbReference>
<dbReference type="Gene3D" id="2.30.110.10">
    <property type="entry name" value="Electron Transport, Fmn-binding Protein, Chain A"/>
    <property type="match status" value="1"/>
</dbReference>
<dbReference type="Proteomes" id="UP001165042">
    <property type="component" value="Unassembled WGS sequence"/>
</dbReference>
<dbReference type="InterPro" id="IPR012349">
    <property type="entry name" value="Split_barrel_FMN-bd"/>
</dbReference>
<protein>
    <submittedName>
        <fullName evidence="3">Oxidoreductase</fullName>
    </submittedName>
</protein>
<evidence type="ECO:0000313" key="3">
    <source>
        <dbReference type="EMBL" id="GLW89925.1"/>
    </source>
</evidence>
<comment type="caution">
    <text evidence="3">The sequence shown here is derived from an EMBL/GenBank/DDBJ whole genome shotgun (WGS) entry which is preliminary data.</text>
</comment>
<gene>
    <name evidence="3" type="ORF">Aglo03_07410</name>
</gene>